<dbReference type="Pfam" id="PF00067">
    <property type="entry name" value="p450"/>
    <property type="match status" value="1"/>
</dbReference>
<evidence type="ECO:0008006" key="16">
    <source>
        <dbReference type="Google" id="ProtNLM"/>
    </source>
</evidence>
<evidence type="ECO:0000256" key="10">
    <source>
        <dbReference type="ARBA" id="ARBA00023004"/>
    </source>
</evidence>
<dbReference type="GO" id="GO:0020037">
    <property type="term" value="F:heme binding"/>
    <property type="evidence" value="ECO:0007669"/>
    <property type="project" value="InterPro"/>
</dbReference>
<protein>
    <recommendedName>
        <fullName evidence="16">Cytochrome P450</fullName>
    </recommendedName>
</protein>
<dbReference type="Gene3D" id="1.10.630.10">
    <property type="entry name" value="Cytochrome P450"/>
    <property type="match status" value="1"/>
</dbReference>
<evidence type="ECO:0000256" key="8">
    <source>
        <dbReference type="ARBA" id="ARBA00022848"/>
    </source>
</evidence>
<evidence type="ECO:0000313" key="15">
    <source>
        <dbReference type="Proteomes" id="UP001107558"/>
    </source>
</evidence>
<keyword evidence="13" id="KW-1133">Transmembrane helix</keyword>
<evidence type="ECO:0000256" key="6">
    <source>
        <dbReference type="ARBA" id="ARBA00022723"/>
    </source>
</evidence>
<evidence type="ECO:0000256" key="7">
    <source>
        <dbReference type="ARBA" id="ARBA00022824"/>
    </source>
</evidence>
<dbReference type="InterPro" id="IPR036396">
    <property type="entry name" value="Cyt_P450_sf"/>
</dbReference>
<keyword evidence="11" id="KW-0503">Monooxygenase</keyword>
<evidence type="ECO:0000256" key="4">
    <source>
        <dbReference type="ARBA" id="ARBA00010617"/>
    </source>
</evidence>
<keyword evidence="12 13" id="KW-0472">Membrane</keyword>
<gene>
    <name evidence="14" type="ORF">PVAND_000060</name>
</gene>
<keyword evidence="6" id="KW-0479">Metal-binding</keyword>
<evidence type="ECO:0000256" key="5">
    <source>
        <dbReference type="ARBA" id="ARBA00022617"/>
    </source>
</evidence>
<evidence type="ECO:0000256" key="11">
    <source>
        <dbReference type="ARBA" id="ARBA00023033"/>
    </source>
</evidence>
<keyword evidence="10" id="KW-0408">Iron</keyword>
<dbReference type="Proteomes" id="UP001107558">
    <property type="component" value="Chromosome 3"/>
</dbReference>
<comment type="subcellular location">
    <subcellularLocation>
        <location evidence="3">Endoplasmic reticulum membrane</location>
        <topology evidence="3">Peripheral membrane protein</topology>
    </subcellularLocation>
    <subcellularLocation>
        <location evidence="2">Microsome membrane</location>
        <topology evidence="2">Peripheral membrane protein</topology>
    </subcellularLocation>
</comment>
<comment type="cofactor">
    <cofactor evidence="1">
        <name>heme</name>
        <dbReference type="ChEBI" id="CHEBI:30413"/>
    </cofactor>
</comment>
<dbReference type="OrthoDB" id="2789670at2759"/>
<evidence type="ECO:0000313" key="14">
    <source>
        <dbReference type="EMBL" id="KAG5669766.1"/>
    </source>
</evidence>
<dbReference type="InterPro" id="IPR001128">
    <property type="entry name" value="Cyt_P450"/>
</dbReference>
<comment type="caution">
    <text evidence="14">The sequence shown here is derived from an EMBL/GenBank/DDBJ whole genome shotgun (WGS) entry which is preliminary data.</text>
</comment>
<dbReference type="InterPro" id="IPR002402">
    <property type="entry name" value="Cyt_P450_E_grp-II"/>
</dbReference>
<feature type="transmembrane region" description="Helical" evidence="13">
    <location>
        <begin position="6"/>
        <end position="22"/>
    </location>
</feature>
<reference evidence="14" key="1">
    <citation type="submission" date="2021-03" db="EMBL/GenBank/DDBJ databases">
        <title>Chromosome level genome of the anhydrobiotic midge Polypedilum vanderplanki.</title>
        <authorList>
            <person name="Yoshida Y."/>
            <person name="Kikawada T."/>
            <person name="Gusev O."/>
        </authorList>
    </citation>
    <scope>NUCLEOTIDE SEQUENCE</scope>
    <source>
        <strain evidence="14">NIAS01</strain>
        <tissue evidence="14">Whole body or cell culture</tissue>
    </source>
</reference>
<evidence type="ECO:0000256" key="1">
    <source>
        <dbReference type="ARBA" id="ARBA00001971"/>
    </source>
</evidence>
<keyword evidence="15" id="KW-1185">Reference proteome</keyword>
<dbReference type="PANTHER" id="PTHR24292">
    <property type="entry name" value="CYTOCHROME P450"/>
    <property type="match status" value="1"/>
</dbReference>
<dbReference type="GO" id="GO:0005789">
    <property type="term" value="C:endoplasmic reticulum membrane"/>
    <property type="evidence" value="ECO:0007669"/>
    <property type="project" value="UniProtKB-SubCell"/>
</dbReference>
<evidence type="ECO:0000256" key="2">
    <source>
        <dbReference type="ARBA" id="ARBA00004174"/>
    </source>
</evidence>
<evidence type="ECO:0000256" key="3">
    <source>
        <dbReference type="ARBA" id="ARBA00004406"/>
    </source>
</evidence>
<evidence type="ECO:0000256" key="12">
    <source>
        <dbReference type="ARBA" id="ARBA00023136"/>
    </source>
</evidence>
<dbReference type="AlphaFoldDB" id="A0A9J6BK60"/>
<dbReference type="PRINTS" id="PR00464">
    <property type="entry name" value="EP450II"/>
</dbReference>
<dbReference type="InterPro" id="IPR050476">
    <property type="entry name" value="Insect_CytP450_Detox"/>
</dbReference>
<keyword evidence="7" id="KW-0256">Endoplasmic reticulum</keyword>
<organism evidence="14 15">
    <name type="scientific">Polypedilum vanderplanki</name>
    <name type="common">Sleeping chironomid midge</name>
    <dbReference type="NCBI Taxonomy" id="319348"/>
    <lineage>
        <taxon>Eukaryota</taxon>
        <taxon>Metazoa</taxon>
        <taxon>Ecdysozoa</taxon>
        <taxon>Arthropoda</taxon>
        <taxon>Hexapoda</taxon>
        <taxon>Insecta</taxon>
        <taxon>Pterygota</taxon>
        <taxon>Neoptera</taxon>
        <taxon>Endopterygota</taxon>
        <taxon>Diptera</taxon>
        <taxon>Nematocera</taxon>
        <taxon>Chironomoidea</taxon>
        <taxon>Chironomidae</taxon>
        <taxon>Chironominae</taxon>
        <taxon>Polypedilum</taxon>
        <taxon>Polypedilum</taxon>
    </lineage>
</organism>
<evidence type="ECO:0000256" key="9">
    <source>
        <dbReference type="ARBA" id="ARBA00023002"/>
    </source>
</evidence>
<name>A0A9J6BK60_POLVA</name>
<dbReference type="GO" id="GO:0016705">
    <property type="term" value="F:oxidoreductase activity, acting on paired donors, with incorporation or reduction of molecular oxygen"/>
    <property type="evidence" value="ECO:0007669"/>
    <property type="project" value="InterPro"/>
</dbReference>
<dbReference type="GO" id="GO:0005506">
    <property type="term" value="F:iron ion binding"/>
    <property type="evidence" value="ECO:0007669"/>
    <property type="project" value="InterPro"/>
</dbReference>
<dbReference type="SUPFAM" id="SSF48264">
    <property type="entry name" value="Cytochrome P450"/>
    <property type="match status" value="1"/>
</dbReference>
<dbReference type="PANTHER" id="PTHR24292:SF100">
    <property type="entry name" value="CYTOCHROME P450 6A16, ISOFORM B-RELATED"/>
    <property type="match status" value="1"/>
</dbReference>
<dbReference type="GO" id="GO:0004497">
    <property type="term" value="F:monooxygenase activity"/>
    <property type="evidence" value="ECO:0007669"/>
    <property type="project" value="UniProtKB-KW"/>
</dbReference>
<keyword evidence="13" id="KW-0812">Transmembrane</keyword>
<evidence type="ECO:0000256" key="13">
    <source>
        <dbReference type="SAM" id="Phobius"/>
    </source>
</evidence>
<keyword evidence="9" id="KW-0560">Oxidoreductase</keyword>
<sequence>MFLLKILFYIALPIASLIYFYFHKKFSYFEKRGIPHQKPKFPMGNLQGLGSKFTFFDIIHDIYKKFKDKDVIVGLYSVVTPIYLITDIELAKNILIRDFNFFINRRGYVNEEDEPLTAHLFNLMDDKWKFLRNKLSPVFTSGKMKSMYYTISDKGQNYLAIVDKAMRQNESINIKEITNRFTVDIISSVAFGMNANTMNDEHPELLRFFKEIFNAEGFSFAKMFFMMAFPKIAQKLKMKIFSKEMSDFFMNVVSNNIENRERTNDNRHDFLNMLIQLKNKGSIDGEFSTEHRKITLNEALAQSFVFYFGNLKMTLKILMICSCKIS</sequence>
<dbReference type="EMBL" id="JADBJN010000003">
    <property type="protein sequence ID" value="KAG5669766.1"/>
    <property type="molecule type" value="Genomic_DNA"/>
</dbReference>
<accession>A0A9J6BK60</accession>
<keyword evidence="5" id="KW-0349">Heme</keyword>
<proteinExistence type="inferred from homology"/>
<keyword evidence="8" id="KW-0492">Microsome</keyword>
<comment type="similarity">
    <text evidence="4">Belongs to the cytochrome P450 family.</text>
</comment>